<keyword evidence="2" id="KW-1185">Reference proteome</keyword>
<gene>
    <name evidence="1" type="ORF">PHPALM_13287</name>
</gene>
<reference evidence="1 2" key="1">
    <citation type="journal article" date="2017" name="Genome Biol. Evol.">
        <title>Phytophthora megakarya and P. palmivora, closely related causal agents of cacao black pod rot, underwent increases in genome sizes and gene numbers by different mechanisms.</title>
        <authorList>
            <person name="Ali S.S."/>
            <person name="Shao J."/>
            <person name="Lary D.J."/>
            <person name="Kronmiller B."/>
            <person name="Shen D."/>
            <person name="Strem M.D."/>
            <person name="Amoako-Attah I."/>
            <person name="Akrofi A.Y."/>
            <person name="Begoude B.A."/>
            <person name="Ten Hoopen G.M."/>
            <person name="Coulibaly K."/>
            <person name="Kebe B.I."/>
            <person name="Melnick R.L."/>
            <person name="Guiltinan M.J."/>
            <person name="Tyler B.M."/>
            <person name="Meinhardt L.W."/>
            <person name="Bailey B.A."/>
        </authorList>
    </citation>
    <scope>NUCLEOTIDE SEQUENCE [LARGE SCALE GENOMIC DNA]</scope>
    <source>
        <strain evidence="2">sbr112.9</strain>
    </source>
</reference>
<dbReference type="Proteomes" id="UP000237271">
    <property type="component" value="Unassembled WGS sequence"/>
</dbReference>
<organism evidence="1 2">
    <name type="scientific">Phytophthora palmivora</name>
    <dbReference type="NCBI Taxonomy" id="4796"/>
    <lineage>
        <taxon>Eukaryota</taxon>
        <taxon>Sar</taxon>
        <taxon>Stramenopiles</taxon>
        <taxon>Oomycota</taxon>
        <taxon>Peronosporomycetes</taxon>
        <taxon>Peronosporales</taxon>
        <taxon>Peronosporaceae</taxon>
        <taxon>Phytophthora</taxon>
    </lineage>
</organism>
<comment type="caution">
    <text evidence="1">The sequence shown here is derived from an EMBL/GenBank/DDBJ whole genome shotgun (WGS) entry which is preliminary data.</text>
</comment>
<protein>
    <submittedName>
        <fullName evidence="1">Histone arginine demethylase</fullName>
    </submittedName>
</protein>
<sequence length="45" mass="4858">MFTQPALASPALASSAFAGFSDELIAYFTLFCEPTELLRLSEVNS</sequence>
<dbReference type="EMBL" id="NCKW01007162">
    <property type="protein sequence ID" value="POM70293.1"/>
    <property type="molecule type" value="Genomic_DNA"/>
</dbReference>
<evidence type="ECO:0000313" key="1">
    <source>
        <dbReference type="EMBL" id="POM70293.1"/>
    </source>
</evidence>
<proteinExistence type="predicted"/>
<evidence type="ECO:0000313" key="2">
    <source>
        <dbReference type="Proteomes" id="UP000237271"/>
    </source>
</evidence>
<name>A0A2P4XXK7_9STRA</name>
<dbReference type="AlphaFoldDB" id="A0A2P4XXK7"/>
<accession>A0A2P4XXK7</accession>
<feature type="non-terminal residue" evidence="1">
    <location>
        <position position="45"/>
    </location>
</feature>